<evidence type="ECO:0000313" key="2">
    <source>
        <dbReference type="Proteomes" id="UP001153069"/>
    </source>
</evidence>
<organism evidence="1 2">
    <name type="scientific">Seminavis robusta</name>
    <dbReference type="NCBI Taxonomy" id="568900"/>
    <lineage>
        <taxon>Eukaryota</taxon>
        <taxon>Sar</taxon>
        <taxon>Stramenopiles</taxon>
        <taxon>Ochrophyta</taxon>
        <taxon>Bacillariophyta</taxon>
        <taxon>Bacillariophyceae</taxon>
        <taxon>Bacillariophycidae</taxon>
        <taxon>Naviculales</taxon>
        <taxon>Naviculaceae</taxon>
        <taxon>Seminavis</taxon>
    </lineage>
</organism>
<dbReference type="AlphaFoldDB" id="A0A9N8E2J0"/>
<dbReference type="Proteomes" id="UP001153069">
    <property type="component" value="Unassembled WGS sequence"/>
</dbReference>
<protein>
    <submittedName>
        <fullName evidence="1">Uncharacterized protein</fullName>
    </submittedName>
</protein>
<proteinExistence type="predicted"/>
<accession>A0A9N8E2J0</accession>
<name>A0A9N8E2J0_9STRA</name>
<evidence type="ECO:0000313" key="1">
    <source>
        <dbReference type="EMBL" id="CAB9512754.1"/>
    </source>
</evidence>
<gene>
    <name evidence="1" type="ORF">SEMRO_553_G165330.1</name>
</gene>
<keyword evidence="2" id="KW-1185">Reference proteome</keyword>
<comment type="caution">
    <text evidence="1">The sequence shown here is derived from an EMBL/GenBank/DDBJ whole genome shotgun (WGS) entry which is preliminary data.</text>
</comment>
<dbReference type="EMBL" id="CAICTM010000552">
    <property type="protein sequence ID" value="CAB9512754.1"/>
    <property type="molecule type" value="Genomic_DNA"/>
</dbReference>
<reference evidence="1" key="1">
    <citation type="submission" date="2020-06" db="EMBL/GenBank/DDBJ databases">
        <authorList>
            <consortium name="Plant Systems Biology data submission"/>
        </authorList>
    </citation>
    <scope>NUCLEOTIDE SEQUENCE</scope>
    <source>
        <strain evidence="1">D6</strain>
    </source>
</reference>
<sequence>MNSMNAHCNIEHKGQEVADLHPLVQGILANDRWEHADDDTDADKATTSPHACASRKISPLAALILSKADLGSIKTMYKQNRQALTPELIRNACSNGFSANLEALIGSGNGDESDSDNDNDAEEDAVNSHPIFEALNYPCFGRWELEDIDESQGRFFRDLAWQELHPLDFLIMCKADLRSIQFMYELYPQALTTALLTNTLRHGCQPGVVTFQAGKDPSTVTQLEDCVILAMERDQTLLIGHPKKISACFQT</sequence>